<protein>
    <submittedName>
        <fullName evidence="2">Uncharacterized protein</fullName>
    </submittedName>
</protein>
<evidence type="ECO:0000313" key="2">
    <source>
        <dbReference type="EMBL" id="CAI9277004.1"/>
    </source>
</evidence>
<dbReference type="AlphaFoldDB" id="A0AA35YN34"/>
<sequence>MFHRPSWSRLTIWWMILLPIRFFPCATNNSFIVRDPPEFDSRISHMAHRTVSINQRYEALGVVEASFITLTAPFIDNNTSVEFSDMILMLPSATQVKGFSPPVMK</sequence>
<reference evidence="2" key="1">
    <citation type="submission" date="2023-04" db="EMBL/GenBank/DDBJ databases">
        <authorList>
            <person name="Vijverberg K."/>
            <person name="Xiong W."/>
            <person name="Schranz E."/>
        </authorList>
    </citation>
    <scope>NUCLEOTIDE SEQUENCE</scope>
</reference>
<name>A0AA35YN34_LACSI</name>
<feature type="signal peptide" evidence="1">
    <location>
        <begin position="1"/>
        <end position="27"/>
    </location>
</feature>
<gene>
    <name evidence="2" type="ORF">LSALG_LOCUS16957</name>
</gene>
<proteinExistence type="predicted"/>
<dbReference type="EMBL" id="OX465079">
    <property type="protein sequence ID" value="CAI9277004.1"/>
    <property type="molecule type" value="Genomic_DNA"/>
</dbReference>
<keyword evidence="3" id="KW-1185">Reference proteome</keyword>
<feature type="chain" id="PRO_5041360099" evidence="1">
    <location>
        <begin position="28"/>
        <end position="105"/>
    </location>
</feature>
<organism evidence="2 3">
    <name type="scientific">Lactuca saligna</name>
    <name type="common">Willowleaf lettuce</name>
    <dbReference type="NCBI Taxonomy" id="75948"/>
    <lineage>
        <taxon>Eukaryota</taxon>
        <taxon>Viridiplantae</taxon>
        <taxon>Streptophyta</taxon>
        <taxon>Embryophyta</taxon>
        <taxon>Tracheophyta</taxon>
        <taxon>Spermatophyta</taxon>
        <taxon>Magnoliopsida</taxon>
        <taxon>eudicotyledons</taxon>
        <taxon>Gunneridae</taxon>
        <taxon>Pentapetalae</taxon>
        <taxon>asterids</taxon>
        <taxon>campanulids</taxon>
        <taxon>Asterales</taxon>
        <taxon>Asteraceae</taxon>
        <taxon>Cichorioideae</taxon>
        <taxon>Cichorieae</taxon>
        <taxon>Lactucinae</taxon>
        <taxon>Lactuca</taxon>
    </lineage>
</organism>
<dbReference type="Proteomes" id="UP001177003">
    <property type="component" value="Chromosome 3"/>
</dbReference>
<evidence type="ECO:0000256" key="1">
    <source>
        <dbReference type="SAM" id="SignalP"/>
    </source>
</evidence>
<keyword evidence="1" id="KW-0732">Signal</keyword>
<accession>A0AA35YN34</accession>
<evidence type="ECO:0000313" key="3">
    <source>
        <dbReference type="Proteomes" id="UP001177003"/>
    </source>
</evidence>